<comment type="similarity">
    <text evidence="9">Belongs to the ATPase alpha/beta chains family. T3SS ATPase subfamily.</text>
</comment>
<keyword evidence="2" id="KW-1003">Cell membrane</keyword>
<comment type="function">
    <text evidence="10 11">Produces ATP from ADP in the presence of a proton gradient across the membrane. The V-type alpha chain is a catalytic subunit.</text>
</comment>
<keyword evidence="7 11" id="KW-0406">Ion transport</keyword>
<evidence type="ECO:0000313" key="16">
    <source>
        <dbReference type="EMBL" id="KHF26068.1"/>
    </source>
</evidence>
<dbReference type="InterPro" id="IPR024034">
    <property type="entry name" value="ATPase_F1/V1_b/a_C"/>
</dbReference>
<evidence type="ECO:0000256" key="11">
    <source>
        <dbReference type="HAMAP-Rule" id="MF_00309"/>
    </source>
</evidence>
<keyword evidence="5 11" id="KW-0067">ATP-binding</keyword>
<dbReference type="EMBL" id="JRAA01000001">
    <property type="protein sequence ID" value="KHF26068.1"/>
    <property type="molecule type" value="Genomic_DNA"/>
</dbReference>
<evidence type="ECO:0000256" key="9">
    <source>
        <dbReference type="ARBA" id="ARBA00024342"/>
    </source>
</evidence>
<dbReference type="CDD" id="cd01134">
    <property type="entry name" value="V_A-ATPase_A"/>
    <property type="match status" value="1"/>
</dbReference>
<evidence type="ECO:0000313" key="17">
    <source>
        <dbReference type="EMBL" id="OOY34707.1"/>
    </source>
</evidence>
<name>A0A0B0H797_SOVGS</name>
<evidence type="ECO:0000256" key="1">
    <source>
        <dbReference type="ARBA" id="ARBA00022448"/>
    </source>
</evidence>
<dbReference type="CDD" id="cd18111">
    <property type="entry name" value="ATP-synt_V_A-type_alpha_C"/>
    <property type="match status" value="1"/>
</dbReference>
<dbReference type="Gene3D" id="2.40.50.100">
    <property type="match status" value="1"/>
</dbReference>
<dbReference type="EMBL" id="MPNX01000012">
    <property type="protein sequence ID" value="OOY34707.1"/>
    <property type="molecule type" value="Genomic_DNA"/>
</dbReference>
<dbReference type="InterPro" id="IPR000194">
    <property type="entry name" value="ATPase_F1/V1/A1_a/bsu_nucl-bd"/>
</dbReference>
<evidence type="ECO:0000256" key="3">
    <source>
        <dbReference type="ARBA" id="ARBA00022741"/>
    </source>
</evidence>
<organism evidence="16 18">
    <name type="scientific">Solemya velum gill symbiont</name>
    <dbReference type="NCBI Taxonomy" id="2340"/>
    <lineage>
        <taxon>Bacteria</taxon>
        <taxon>Pseudomonadati</taxon>
        <taxon>Pseudomonadota</taxon>
        <taxon>Gammaproteobacteria</taxon>
        <taxon>sulfur-oxidizing symbionts</taxon>
    </lineage>
</organism>
<dbReference type="InterPro" id="IPR004100">
    <property type="entry name" value="ATPase_F1/V1/A1_a/bsu_N"/>
</dbReference>
<dbReference type="Pfam" id="PF00006">
    <property type="entry name" value="ATP-synt_ab"/>
    <property type="match status" value="1"/>
</dbReference>
<keyword evidence="4 11" id="KW-0375">Hydrogen ion transport</keyword>
<keyword evidence="3 11" id="KW-0547">Nucleotide-binding</keyword>
<dbReference type="InterPro" id="IPR036121">
    <property type="entry name" value="ATPase_F1/V1/A1_a/bsu_N_sf"/>
</dbReference>
<evidence type="ECO:0000256" key="7">
    <source>
        <dbReference type="ARBA" id="ARBA00023065"/>
    </source>
</evidence>
<dbReference type="SUPFAM" id="SSF52540">
    <property type="entry name" value="P-loop containing nucleoside triphosphate hydrolases"/>
    <property type="match status" value="1"/>
</dbReference>
<dbReference type="GO" id="GO:0045259">
    <property type="term" value="C:proton-transporting ATP synthase complex"/>
    <property type="evidence" value="ECO:0007669"/>
    <property type="project" value="UniProtKB-ARBA"/>
</dbReference>
<evidence type="ECO:0000256" key="4">
    <source>
        <dbReference type="ARBA" id="ARBA00022781"/>
    </source>
</evidence>
<dbReference type="SUPFAM" id="SSF50615">
    <property type="entry name" value="N-terminal domain of alpha and beta subunits of F1 ATP synthase"/>
    <property type="match status" value="1"/>
</dbReference>
<dbReference type="OrthoDB" id="9148544at2"/>
<sequence>MSEARINWISGPVLRATSEQQFHIHESIRVGEVGLLGEVIRINGDEIVAQVYEDTSGLRPGEAVFGSGSPLSVRLGPGLLGNLFDGLLRPLTLEQGNFVKPGIQARVEEKFGFTPRLKPGDQVEGGAIFGTLNSAKGRPQYALVPPWVNGEVTWIDEAGEYPDDKTICIIKESDGKEHQLSMCHDWPVREPRPIKKRMKIQGPLLTGQRILDSLFPLACGGRAAMPGGFGTGKTVLQETLAKWCDADVIVYVGCGERGNEMAGVLDEFPQLEDPHSGRQLMERTLIIANTSNMPVAAREASIYTAVTVAEYLRDQGLRVALMADSTSRWAEALREVSGRLGELPGESGYPAYLSSRLADFYERAAAVHTLCGKTGSVTLIGAISPPGGDFSEPVTTHTKRYTKVYWTLDSTRAQARFYPAVHPLLSYSEDIQSLVDFWKQNHHPDWLKQRRRFLSMMEDQQRLERMARIIGKDALPPRQQHTLMCAELINEAFLSQSAFSDIDRYCSPQRQAAMMRLIHHFIVKSEEALERGVAIEDISSMPLLRRLQRMGEEIGEDNIKAFTQLSHSLDEAFSKLKEGETDAAG</sequence>
<proteinExistence type="inferred from homology"/>
<keyword evidence="8 11" id="KW-0066">ATP synthesis</keyword>
<reference evidence="17 19" key="2">
    <citation type="submission" date="2016-11" db="EMBL/GenBank/DDBJ databases">
        <title>Mixed transmission modes and dynamic genome evolution in an obligate animal-bacterial symbiosis.</title>
        <authorList>
            <person name="Russell S.L."/>
            <person name="Corbett-Detig R.B."/>
            <person name="Cavanaugh C.M."/>
        </authorList>
    </citation>
    <scope>NUCLEOTIDE SEQUENCE [LARGE SCALE GENOMIC DNA]</scope>
    <source>
        <strain evidence="17">MA-KB16</strain>
    </source>
</reference>
<dbReference type="EC" id="7.1.2.2" evidence="11"/>
<dbReference type="InterPro" id="IPR031686">
    <property type="entry name" value="ATP-synth_a_Xtn"/>
</dbReference>
<dbReference type="Gene3D" id="1.10.1140.10">
    <property type="entry name" value="Bovine Mitochondrial F1-atpase, Atp Synthase Beta Chain, Chain D, domain 3"/>
    <property type="match status" value="1"/>
</dbReference>
<dbReference type="GO" id="GO:0046933">
    <property type="term" value="F:proton-transporting ATP synthase activity, rotational mechanism"/>
    <property type="evidence" value="ECO:0007669"/>
    <property type="project" value="UniProtKB-UniRule"/>
</dbReference>
<dbReference type="GO" id="GO:0016787">
    <property type="term" value="F:hydrolase activity"/>
    <property type="evidence" value="ECO:0007669"/>
    <property type="project" value="UniProtKB-KW"/>
</dbReference>
<dbReference type="PANTHER" id="PTHR43607">
    <property type="entry name" value="V-TYPE PROTON ATPASE CATALYTIC SUBUNIT A"/>
    <property type="match status" value="1"/>
</dbReference>
<feature type="domain" description="ATPase F1/V1/A1 complex alpha/beta subunit nucleotide-binding" evidence="12">
    <location>
        <begin position="207"/>
        <end position="428"/>
    </location>
</feature>
<evidence type="ECO:0000313" key="19">
    <source>
        <dbReference type="Proteomes" id="UP000190962"/>
    </source>
</evidence>
<feature type="domain" description="ATP synthase A/B type C-terminal" evidence="15">
    <location>
        <begin position="438"/>
        <end position="532"/>
    </location>
</feature>
<evidence type="ECO:0000259" key="13">
    <source>
        <dbReference type="Pfam" id="PF02874"/>
    </source>
</evidence>
<evidence type="ECO:0000256" key="5">
    <source>
        <dbReference type="ARBA" id="ARBA00022840"/>
    </source>
</evidence>
<dbReference type="GO" id="GO:0005524">
    <property type="term" value="F:ATP binding"/>
    <property type="evidence" value="ECO:0007669"/>
    <property type="project" value="UniProtKB-UniRule"/>
</dbReference>
<evidence type="ECO:0000313" key="18">
    <source>
        <dbReference type="Proteomes" id="UP000030856"/>
    </source>
</evidence>
<keyword evidence="6 11" id="KW-1278">Translocase</keyword>
<protein>
    <recommendedName>
        <fullName evidence="11">V-type ATP synthase alpha chain</fullName>
        <ecNumber evidence="11">7.1.2.2</ecNumber>
    </recommendedName>
    <alternativeName>
        <fullName evidence="11">V-ATPase subunit A</fullName>
    </alternativeName>
</protein>
<dbReference type="PANTHER" id="PTHR43607:SF1">
    <property type="entry name" value="H(+)-TRANSPORTING TWO-SECTOR ATPASE"/>
    <property type="match status" value="1"/>
</dbReference>
<dbReference type="SUPFAM" id="SSF47917">
    <property type="entry name" value="C-terminal domain of alpha and beta subunits of F1 ATP synthase"/>
    <property type="match status" value="1"/>
</dbReference>
<comment type="catalytic activity">
    <reaction evidence="11">
        <text>ATP + H2O + 4 H(+)(in) = ADP + phosphate + 5 H(+)(out)</text>
        <dbReference type="Rhea" id="RHEA:57720"/>
        <dbReference type="ChEBI" id="CHEBI:15377"/>
        <dbReference type="ChEBI" id="CHEBI:15378"/>
        <dbReference type="ChEBI" id="CHEBI:30616"/>
        <dbReference type="ChEBI" id="CHEBI:43474"/>
        <dbReference type="ChEBI" id="CHEBI:456216"/>
        <dbReference type="EC" id="7.1.2.2"/>
    </reaction>
</comment>
<feature type="binding site" evidence="11">
    <location>
        <begin position="227"/>
        <end position="234"/>
    </location>
    <ligand>
        <name>ATP</name>
        <dbReference type="ChEBI" id="CHEBI:30616"/>
    </ligand>
</feature>
<keyword evidence="16" id="KW-0378">Hydrolase</keyword>
<dbReference type="STRING" id="2340.JV46_14290"/>
<dbReference type="Proteomes" id="UP000190962">
    <property type="component" value="Unassembled WGS sequence"/>
</dbReference>
<feature type="domain" description="ATPsynthase alpha/beta subunit barrel-sandwich" evidence="14">
    <location>
        <begin position="108"/>
        <end position="189"/>
    </location>
</feature>
<evidence type="ECO:0000259" key="14">
    <source>
        <dbReference type="Pfam" id="PF16886"/>
    </source>
</evidence>
<dbReference type="Pfam" id="PF16886">
    <property type="entry name" value="ATP-synt_ab_Xtn"/>
    <property type="match status" value="1"/>
</dbReference>
<keyword evidence="1 11" id="KW-0813">Transport</keyword>
<dbReference type="RefSeq" id="WP_043115785.1">
    <property type="nucleotide sequence ID" value="NZ_JRAA01000001.1"/>
</dbReference>
<dbReference type="InterPro" id="IPR022878">
    <property type="entry name" value="V-ATPase_asu"/>
</dbReference>
<dbReference type="Gene3D" id="2.40.30.20">
    <property type="match status" value="1"/>
</dbReference>
<dbReference type="InterPro" id="IPR055190">
    <property type="entry name" value="ATP-synt_VA_C"/>
</dbReference>
<gene>
    <name evidence="16" type="primary">atpA0A</name>
    <name evidence="11" type="synonym">atpA</name>
    <name evidence="17" type="ORF">BOV88_08880</name>
    <name evidence="16" type="ORF">JV46_14290</name>
</gene>
<dbReference type="Pfam" id="PF22919">
    <property type="entry name" value="ATP-synt_VA_C"/>
    <property type="match status" value="1"/>
</dbReference>
<dbReference type="PATRIC" id="fig|2340.3.peg.578"/>
<dbReference type="PROSITE" id="PS00152">
    <property type="entry name" value="ATPASE_ALPHA_BETA"/>
    <property type="match status" value="1"/>
</dbReference>
<dbReference type="GeneID" id="86992139"/>
<evidence type="ECO:0000259" key="15">
    <source>
        <dbReference type="Pfam" id="PF22919"/>
    </source>
</evidence>
<dbReference type="AlphaFoldDB" id="A0A0B0H797"/>
<dbReference type="InterPro" id="IPR023366">
    <property type="entry name" value="ATP_synth_asu-like_sf"/>
</dbReference>
<dbReference type="Proteomes" id="UP000030856">
    <property type="component" value="Unassembled WGS sequence"/>
</dbReference>
<dbReference type="NCBIfam" id="NF003220">
    <property type="entry name" value="PRK04192.1"/>
    <property type="match status" value="1"/>
</dbReference>
<keyword evidence="2" id="KW-0472">Membrane</keyword>
<reference evidence="16 18" key="1">
    <citation type="journal article" date="2014" name="BMC Genomics">
        <title>The genome of the intracellular bacterium of the coastal bivalve, Solemya velum: a blueprint for thriving in and out of symbiosis.</title>
        <authorList>
            <person name="Dmytrenko O."/>
            <person name="Russell S.L."/>
            <person name="Loo W.T."/>
            <person name="Fontanez K.M."/>
            <person name="Liao L."/>
            <person name="Roeselers G."/>
            <person name="Sharma R."/>
            <person name="Stewart F.J."/>
            <person name="Newton I.L."/>
            <person name="Woyke T."/>
            <person name="Wu D."/>
            <person name="Lang J.M."/>
            <person name="Eisen J.A."/>
            <person name="Cavanaugh C.M."/>
        </authorList>
    </citation>
    <scope>NUCLEOTIDE SEQUENCE [LARGE SCALE GENOMIC DNA]</scope>
    <source>
        <strain evidence="16 18">WH</strain>
    </source>
</reference>
<dbReference type="Pfam" id="PF02874">
    <property type="entry name" value="ATP-synt_ab_N"/>
    <property type="match status" value="1"/>
</dbReference>
<keyword evidence="18" id="KW-1185">Reference proteome</keyword>
<evidence type="ECO:0000256" key="8">
    <source>
        <dbReference type="ARBA" id="ARBA00023310"/>
    </source>
</evidence>
<dbReference type="InterPro" id="IPR020003">
    <property type="entry name" value="ATPase_a/bsu_AS"/>
</dbReference>
<dbReference type="GO" id="GO:0042777">
    <property type="term" value="P:proton motive force-driven plasma membrane ATP synthesis"/>
    <property type="evidence" value="ECO:0007669"/>
    <property type="project" value="UniProtKB-UniRule"/>
</dbReference>
<evidence type="ECO:0000256" key="2">
    <source>
        <dbReference type="ARBA" id="ARBA00022475"/>
    </source>
</evidence>
<dbReference type="eggNOG" id="COG1155">
    <property type="taxonomic scope" value="Bacteria"/>
</dbReference>
<evidence type="ECO:0000259" key="12">
    <source>
        <dbReference type="Pfam" id="PF00006"/>
    </source>
</evidence>
<evidence type="ECO:0000256" key="6">
    <source>
        <dbReference type="ARBA" id="ARBA00022967"/>
    </source>
</evidence>
<dbReference type="GO" id="GO:0046961">
    <property type="term" value="F:proton-transporting ATPase activity, rotational mechanism"/>
    <property type="evidence" value="ECO:0007669"/>
    <property type="project" value="InterPro"/>
</dbReference>
<evidence type="ECO:0000256" key="10">
    <source>
        <dbReference type="ARBA" id="ARBA00054855"/>
    </source>
</evidence>
<dbReference type="Gene3D" id="3.40.50.300">
    <property type="entry name" value="P-loop containing nucleotide triphosphate hydrolases"/>
    <property type="match status" value="1"/>
</dbReference>
<dbReference type="InterPro" id="IPR027417">
    <property type="entry name" value="P-loop_NTPase"/>
</dbReference>
<comment type="caution">
    <text evidence="16">The sequence shown here is derived from an EMBL/GenBank/DDBJ whole genome shotgun (WGS) entry which is preliminary data.</text>
</comment>
<feature type="domain" description="ATPase F1/V1/A1 complex alpha/beta subunit N-terminal" evidence="13">
    <location>
        <begin position="9"/>
        <end position="64"/>
    </location>
</feature>
<dbReference type="HAMAP" id="MF_00309">
    <property type="entry name" value="ATP_synth_A_arch"/>
    <property type="match status" value="1"/>
</dbReference>
<accession>A0A0B0H797</accession>